<protein>
    <submittedName>
        <fullName evidence="9">Sigma 54-interacting transcriptional regulator</fullName>
    </submittedName>
</protein>
<dbReference type="GO" id="GO:0006355">
    <property type="term" value="P:regulation of DNA-templated transcription"/>
    <property type="evidence" value="ECO:0007669"/>
    <property type="project" value="InterPro"/>
</dbReference>
<keyword evidence="3" id="KW-0805">Transcription regulation</keyword>
<evidence type="ECO:0000313" key="9">
    <source>
        <dbReference type="EMBL" id="XCB33649.1"/>
    </source>
</evidence>
<dbReference type="Pfam" id="PF01590">
    <property type="entry name" value="GAF"/>
    <property type="match status" value="1"/>
</dbReference>
<evidence type="ECO:0000256" key="5">
    <source>
        <dbReference type="ARBA" id="ARBA00023159"/>
    </source>
</evidence>
<dbReference type="AlphaFoldDB" id="A0AAU7ZRS3"/>
<dbReference type="InterPro" id="IPR003593">
    <property type="entry name" value="AAA+_ATPase"/>
</dbReference>
<keyword evidence="7" id="KW-0175">Coiled coil</keyword>
<reference evidence="9" key="2">
    <citation type="journal article" date="2024" name="Environ. Microbiol.">
        <title>Genome analysis and description of Tunturibacter gen. nov. expands the diversity of Terriglobia in tundra soils.</title>
        <authorList>
            <person name="Messyasz A."/>
            <person name="Mannisto M.K."/>
            <person name="Kerkhof L.J."/>
            <person name="Haggblom M.M."/>
        </authorList>
    </citation>
    <scope>NUCLEOTIDE SEQUENCE</scope>
    <source>
        <strain evidence="9">X5P6</strain>
    </source>
</reference>
<dbReference type="InterPro" id="IPR025662">
    <property type="entry name" value="Sigma_54_int_dom_ATP-bd_1"/>
</dbReference>
<dbReference type="Pfam" id="PF25601">
    <property type="entry name" value="AAA_lid_14"/>
    <property type="match status" value="1"/>
</dbReference>
<gene>
    <name evidence="9" type="ORF">RBB77_01840</name>
</gene>
<dbReference type="EMBL" id="CP132942">
    <property type="protein sequence ID" value="XCB33649.1"/>
    <property type="molecule type" value="Genomic_DNA"/>
</dbReference>
<keyword evidence="4" id="KW-0238">DNA-binding</keyword>
<reference evidence="9" key="1">
    <citation type="submission" date="2023-08" db="EMBL/GenBank/DDBJ databases">
        <authorList>
            <person name="Messyasz A."/>
            <person name="Mannisto M.K."/>
            <person name="Kerkhof L.J."/>
            <person name="Haggblom M."/>
        </authorList>
    </citation>
    <scope>NUCLEOTIDE SEQUENCE</scope>
    <source>
        <strain evidence="9">X5P6</strain>
    </source>
</reference>
<sequence length="544" mass="60999">MTHSALHVTEELCEEKLPIQGGPYPSATLSSYLDDRLRFEMLMTELSTQFAGVTSASIDEKTVCAQKRIAETLELDRSTLVQLRDNERFVLTHSWQLPDLKPFPGFAIKDLPWMANEILCGETVCFASIDDLPAEAYMEKEVARRFGPRSNATFPLRVGGKVIGALAFGTVHHERVWPETLITRLKFFVEMIGSALARTRAEDDTKKALEEVQRLRDQLQRENIYLQQEVKSARGHRGLIGNSTALRKVLEQVDQVAGTNSSVLLCGETGTGKELIASAIHELSPRGKRPMVRLNCAAIPETLIESELFGREKGAYTGALSRQAGRFEVAHGSTLFLDEIGELPLDVQSKLLRALQEKQVERLGSSKSISFDVRIVAATNRHLETEIREKRFRSDLFYRLNVFPIHMPALRDRIEDIPLLVEAFVHEFSKSFGKPIESIDKDCMQALQMYRWPGNIRELRNTVERAMILANGPRLRIYPPSSALGELTHSMLLSDAERGHLRNVLEITGGRIRGKGGAAELLGLKPTTLDSMLVRHGITSKLEH</sequence>
<feature type="coiled-coil region" evidence="7">
    <location>
        <begin position="198"/>
        <end position="229"/>
    </location>
</feature>
<evidence type="ECO:0000256" key="7">
    <source>
        <dbReference type="SAM" id="Coils"/>
    </source>
</evidence>
<dbReference type="Pfam" id="PF00158">
    <property type="entry name" value="Sigma54_activat"/>
    <property type="match status" value="1"/>
</dbReference>
<dbReference type="InterPro" id="IPR027417">
    <property type="entry name" value="P-loop_NTPase"/>
</dbReference>
<dbReference type="GO" id="GO:0005524">
    <property type="term" value="F:ATP binding"/>
    <property type="evidence" value="ECO:0007669"/>
    <property type="project" value="UniProtKB-KW"/>
</dbReference>
<dbReference type="PROSITE" id="PS00675">
    <property type="entry name" value="SIGMA54_INTERACT_1"/>
    <property type="match status" value="1"/>
</dbReference>
<dbReference type="FunFam" id="3.40.50.300:FF:000006">
    <property type="entry name" value="DNA-binding transcriptional regulator NtrC"/>
    <property type="match status" value="1"/>
</dbReference>
<name>A0AAU7ZRS3_9BACT</name>
<evidence type="ECO:0000256" key="6">
    <source>
        <dbReference type="ARBA" id="ARBA00023163"/>
    </source>
</evidence>
<dbReference type="SMART" id="SM00382">
    <property type="entry name" value="AAA"/>
    <property type="match status" value="1"/>
</dbReference>
<keyword evidence="5" id="KW-0010">Activator</keyword>
<dbReference type="SUPFAM" id="SSF55781">
    <property type="entry name" value="GAF domain-like"/>
    <property type="match status" value="1"/>
</dbReference>
<dbReference type="InterPro" id="IPR029016">
    <property type="entry name" value="GAF-like_dom_sf"/>
</dbReference>
<dbReference type="InterPro" id="IPR003018">
    <property type="entry name" value="GAF"/>
</dbReference>
<dbReference type="InterPro" id="IPR058031">
    <property type="entry name" value="AAA_lid_NorR"/>
</dbReference>
<dbReference type="GO" id="GO:0003677">
    <property type="term" value="F:DNA binding"/>
    <property type="evidence" value="ECO:0007669"/>
    <property type="project" value="UniProtKB-KW"/>
</dbReference>
<dbReference type="InterPro" id="IPR025944">
    <property type="entry name" value="Sigma_54_int_dom_CS"/>
</dbReference>
<proteinExistence type="predicted"/>
<evidence type="ECO:0000256" key="3">
    <source>
        <dbReference type="ARBA" id="ARBA00023015"/>
    </source>
</evidence>
<dbReference type="PROSITE" id="PS00688">
    <property type="entry name" value="SIGMA54_INTERACT_3"/>
    <property type="match status" value="1"/>
</dbReference>
<evidence type="ECO:0000256" key="1">
    <source>
        <dbReference type="ARBA" id="ARBA00022741"/>
    </source>
</evidence>
<dbReference type="Gene3D" id="3.40.50.300">
    <property type="entry name" value="P-loop containing nucleotide triphosphate hydrolases"/>
    <property type="match status" value="1"/>
</dbReference>
<dbReference type="Gene3D" id="3.30.450.40">
    <property type="match status" value="1"/>
</dbReference>
<dbReference type="InterPro" id="IPR002078">
    <property type="entry name" value="Sigma_54_int"/>
</dbReference>
<keyword evidence="6" id="KW-0804">Transcription</keyword>
<dbReference type="RefSeq" id="WP_353064489.1">
    <property type="nucleotide sequence ID" value="NZ_CP132942.1"/>
</dbReference>
<dbReference type="SUPFAM" id="SSF52540">
    <property type="entry name" value="P-loop containing nucleoside triphosphate hydrolases"/>
    <property type="match status" value="1"/>
</dbReference>
<dbReference type="Gene3D" id="1.10.8.60">
    <property type="match status" value="1"/>
</dbReference>
<organism evidence="9">
    <name type="scientific">Tunturiibacter psychrotolerans</name>
    <dbReference type="NCBI Taxonomy" id="3069686"/>
    <lineage>
        <taxon>Bacteria</taxon>
        <taxon>Pseudomonadati</taxon>
        <taxon>Acidobacteriota</taxon>
        <taxon>Terriglobia</taxon>
        <taxon>Terriglobales</taxon>
        <taxon>Acidobacteriaceae</taxon>
        <taxon>Tunturiibacter</taxon>
    </lineage>
</organism>
<keyword evidence="2" id="KW-0067">ATP-binding</keyword>
<dbReference type="PANTHER" id="PTHR32071">
    <property type="entry name" value="TRANSCRIPTIONAL REGULATORY PROTEIN"/>
    <property type="match status" value="1"/>
</dbReference>
<evidence type="ECO:0000256" key="2">
    <source>
        <dbReference type="ARBA" id="ARBA00022840"/>
    </source>
</evidence>
<dbReference type="CDD" id="cd00009">
    <property type="entry name" value="AAA"/>
    <property type="match status" value="1"/>
</dbReference>
<dbReference type="KEGG" id="tpsc:RBB77_01840"/>
<feature type="domain" description="Sigma-54 factor interaction" evidence="8">
    <location>
        <begin position="239"/>
        <end position="468"/>
    </location>
</feature>
<dbReference type="PROSITE" id="PS50045">
    <property type="entry name" value="SIGMA54_INTERACT_4"/>
    <property type="match status" value="1"/>
</dbReference>
<accession>A0AAU7ZRS3</accession>
<dbReference type="PANTHER" id="PTHR32071:SF117">
    <property type="entry name" value="PTS-DEPENDENT DIHYDROXYACETONE KINASE OPERON REGULATORY PROTEIN-RELATED"/>
    <property type="match status" value="1"/>
</dbReference>
<dbReference type="SMART" id="SM00065">
    <property type="entry name" value="GAF"/>
    <property type="match status" value="1"/>
</dbReference>
<dbReference type="Gene3D" id="1.10.10.60">
    <property type="entry name" value="Homeodomain-like"/>
    <property type="match status" value="1"/>
</dbReference>
<evidence type="ECO:0000259" key="8">
    <source>
        <dbReference type="PROSITE" id="PS50045"/>
    </source>
</evidence>
<evidence type="ECO:0000256" key="4">
    <source>
        <dbReference type="ARBA" id="ARBA00023125"/>
    </source>
</evidence>
<keyword evidence="1" id="KW-0547">Nucleotide-binding</keyword>